<evidence type="ECO:0000256" key="1">
    <source>
        <dbReference type="SAM" id="MobiDB-lite"/>
    </source>
</evidence>
<feature type="region of interest" description="Disordered" evidence="1">
    <location>
        <begin position="153"/>
        <end position="183"/>
    </location>
</feature>
<dbReference type="EMBL" id="MCOG01000049">
    <property type="protein sequence ID" value="ORY66907.1"/>
    <property type="molecule type" value="Genomic_DNA"/>
</dbReference>
<dbReference type="OrthoDB" id="5595153at2759"/>
<dbReference type="STRING" id="1754190.A0A1Y2E629"/>
<dbReference type="AlphaFoldDB" id="A0A1Y2E629"/>
<accession>A0A1Y2E629</accession>
<comment type="caution">
    <text evidence="2">The sequence shown here is derived from an EMBL/GenBank/DDBJ whole genome shotgun (WGS) entry which is preliminary data.</text>
</comment>
<sequence>MGRVSSSSTYAYAEKQRAFVSLIKDVQSSLVSKEYKKQGYSLNEYAKMRWNISQAQAYRYLICGKVLNQLEEFEIKPSYERLCKSLYKVAKTPIQMKLLWSTILKKTDNKPEYINSNYISKVWNELCKNEKYSHICHFEDDIMMKVEKSLNQHSSDKKHKQLKPIKSNSQINNIPSPSLSESLSESSSEFSSISNNNINNSLSPISNCSSISNETTPISNEIIPINNYVTISSIPSIPYIGNEYYIPLLNTNELYYEIQQPLLYIQGQQQILYN</sequence>
<evidence type="ECO:0000313" key="2">
    <source>
        <dbReference type="EMBL" id="ORY66907.1"/>
    </source>
</evidence>
<keyword evidence="3" id="KW-1185">Reference proteome</keyword>
<evidence type="ECO:0000313" key="3">
    <source>
        <dbReference type="Proteomes" id="UP000193920"/>
    </source>
</evidence>
<protein>
    <submittedName>
        <fullName evidence="2">Uncharacterized protein</fullName>
    </submittedName>
</protein>
<organism evidence="2 3">
    <name type="scientific">Neocallimastix californiae</name>
    <dbReference type="NCBI Taxonomy" id="1754190"/>
    <lineage>
        <taxon>Eukaryota</taxon>
        <taxon>Fungi</taxon>
        <taxon>Fungi incertae sedis</taxon>
        <taxon>Chytridiomycota</taxon>
        <taxon>Chytridiomycota incertae sedis</taxon>
        <taxon>Neocallimastigomycetes</taxon>
        <taxon>Neocallimastigales</taxon>
        <taxon>Neocallimastigaceae</taxon>
        <taxon>Neocallimastix</taxon>
    </lineage>
</organism>
<dbReference type="Proteomes" id="UP000193920">
    <property type="component" value="Unassembled WGS sequence"/>
</dbReference>
<gene>
    <name evidence="2" type="ORF">LY90DRAFT_504697</name>
</gene>
<proteinExistence type="predicted"/>
<reference evidence="2 3" key="1">
    <citation type="submission" date="2016-08" db="EMBL/GenBank/DDBJ databases">
        <title>A Parts List for Fungal Cellulosomes Revealed by Comparative Genomics.</title>
        <authorList>
            <consortium name="DOE Joint Genome Institute"/>
            <person name="Haitjema C.H."/>
            <person name="Gilmore S.P."/>
            <person name="Henske J.K."/>
            <person name="Solomon K.V."/>
            <person name="De Groot R."/>
            <person name="Kuo A."/>
            <person name="Mondo S.J."/>
            <person name="Salamov A.A."/>
            <person name="Labutti K."/>
            <person name="Zhao Z."/>
            <person name="Chiniquy J."/>
            <person name="Barry K."/>
            <person name="Brewer H.M."/>
            <person name="Purvine S.O."/>
            <person name="Wright A.T."/>
            <person name="Boxma B."/>
            <person name="Van Alen T."/>
            <person name="Hackstein J.H."/>
            <person name="Baker S.E."/>
            <person name="Grigoriev I.V."/>
            <person name="O'Malley M.A."/>
        </authorList>
    </citation>
    <scope>NUCLEOTIDE SEQUENCE [LARGE SCALE GENOMIC DNA]</scope>
    <source>
        <strain evidence="2 3">G1</strain>
    </source>
</reference>
<name>A0A1Y2E629_9FUNG</name>
<feature type="compositionally biased region" description="Low complexity" evidence="1">
    <location>
        <begin position="164"/>
        <end position="183"/>
    </location>
</feature>